<dbReference type="OMA" id="EVRYHGN"/>
<dbReference type="Proteomes" id="UP000029665">
    <property type="component" value="Unassembled WGS sequence"/>
</dbReference>
<dbReference type="EMBL" id="CCBP010000460">
    <property type="protein sequence ID" value="CDO77633.1"/>
    <property type="molecule type" value="Genomic_DNA"/>
</dbReference>
<keyword evidence="5" id="KW-0804">Transcription</keyword>
<dbReference type="OrthoDB" id="2123952at2759"/>
<dbReference type="AlphaFoldDB" id="A0A060SYJ5"/>
<gene>
    <name evidence="9" type="ORF">BN946_scf184946.g27</name>
</gene>
<dbReference type="GO" id="GO:0008270">
    <property type="term" value="F:zinc ion binding"/>
    <property type="evidence" value="ECO:0007669"/>
    <property type="project" value="InterPro"/>
</dbReference>
<dbReference type="Pfam" id="PF04082">
    <property type="entry name" value="Fungal_trans"/>
    <property type="match status" value="1"/>
</dbReference>
<keyword evidence="10" id="KW-1185">Reference proteome</keyword>
<dbReference type="SMART" id="SM00906">
    <property type="entry name" value="Fungal_trans"/>
    <property type="match status" value="1"/>
</dbReference>
<feature type="compositionally biased region" description="Basic and acidic residues" evidence="7">
    <location>
        <begin position="352"/>
        <end position="363"/>
    </location>
</feature>
<reference evidence="9" key="1">
    <citation type="submission" date="2014-01" db="EMBL/GenBank/DDBJ databases">
        <title>The genome of the white-rot fungus Pycnoporus cinnabarinus: a basidiomycete model with a versatile arsenal for lignocellulosic biomass breakdown.</title>
        <authorList>
            <person name="Levasseur A."/>
            <person name="Lomascolo A."/>
            <person name="Ruiz-Duenas F.J."/>
            <person name="Uzan E."/>
            <person name="Piumi F."/>
            <person name="Kues U."/>
            <person name="Ram A.F.J."/>
            <person name="Murat C."/>
            <person name="Haon M."/>
            <person name="Benoit I."/>
            <person name="Arfi Y."/>
            <person name="Chevret D."/>
            <person name="Drula E."/>
            <person name="Kwon M.J."/>
            <person name="Gouret P."/>
            <person name="Lesage-Meessen L."/>
            <person name="Lombard V."/>
            <person name="Mariette J."/>
            <person name="Noirot C."/>
            <person name="Park J."/>
            <person name="Patyshakuliyeva A."/>
            <person name="Wieneger R.A.B."/>
            <person name="Wosten H.A.B."/>
            <person name="Martin F."/>
            <person name="Coutinho P.M."/>
            <person name="de Vries R."/>
            <person name="Martinez A.T."/>
            <person name="Klopp C."/>
            <person name="Pontarotti P."/>
            <person name="Henrissat B."/>
            <person name="Record E."/>
        </authorList>
    </citation>
    <scope>NUCLEOTIDE SEQUENCE [LARGE SCALE GENOMIC DNA]</scope>
    <source>
        <strain evidence="9">BRFM137</strain>
    </source>
</reference>
<keyword evidence="3" id="KW-0805">Transcription regulation</keyword>
<keyword evidence="1" id="KW-0479">Metal-binding</keyword>
<sequence>MSSTDARSQSVIEELRKDELAAHILETVDDGPFGRAGREKRAIDPTKDNFFSSIVTETPKAQSHRARRESRATRETVIENVISRDPHTITTRPTLAWQDRLSERLSLSFGGRSSTPMSIGSSSTMDTHLQGDGSSASERPRTRRRMGSHPVDSVQLMPPYAPQRPSSSRVPAASDVDLEDCADAFGNLSIDENHECQVRYHGNSSGLHLLVQAERTDGRATSGIWKFPMAKIWPGPDPLRIGDAEPSSDSLEIRLPPESEQRRLLDVYFRYVNPAVPVVDEETFMAQYETIYPASDTSAHPTPPVDDEIQPERPQKLSNLLLFAMFSAAASYLYPLERQSASFSSQHLSTSSERDARGNEGRRTPMTANEYTSCARRLLDTMYHESRSSTVQALVLLGLREFGVGSLEEGWLHVGMAIRMALDLGLNRNPDKWERNGRELFSAKEKEIRKQIWWSCCIADKFSALSLGRTIAIREGDFSTPLLEAPPDDTERLWRPSTLDPRYGSVSPVPGMYISYLRYMSSLYVITGEIVAKIYRVSRTYTTSPRTLRQQLYNRLLQWALELPEHLHYSYWTSVVLLHRPFIPKGADLARANSPSLDHDPVPWESYDICQSAATQIASFAMLYHEKYDMRWAPPFLSNCLQTAGIMHVLTLKHKPLDAQASVSLQKCIKALAGMEGLHYVQATWGMAVRVRQLIQNAKVNIDRSCADSPGIAPRQKRDSQAAFELDEEYRGRIDPSAGVPTSVSAHVYAPPPAQHPGALATDTAYPVQSYVVPSQPAQLSQPPPQRHAYPESDHQQPYAQRLPAYPSQASATPTVPSFAGYMPGYDSWWPVVDPQGDLSRPTTILPHNTDLALHAPVMPAVPDSNGMSAGSAPGGPGPGGGVAPTLPNQEFTFGHEHFSSEFLQAMRDPVLHFPSVFLHQP</sequence>
<feature type="compositionally biased region" description="Low complexity" evidence="7">
    <location>
        <begin position="113"/>
        <end position="125"/>
    </location>
</feature>
<proteinExistence type="predicted"/>
<comment type="caution">
    <text evidence="9">The sequence shown here is derived from an EMBL/GenBank/DDBJ whole genome shotgun (WGS) entry which is preliminary data.</text>
</comment>
<dbReference type="HOGENOM" id="CLU_004748_1_0_1"/>
<keyword evidence="2" id="KW-0862">Zinc</keyword>
<keyword evidence="6" id="KW-0539">Nucleus</keyword>
<dbReference type="GO" id="GO:0003677">
    <property type="term" value="F:DNA binding"/>
    <property type="evidence" value="ECO:0007669"/>
    <property type="project" value="UniProtKB-KW"/>
</dbReference>
<feature type="region of interest" description="Disordered" evidence="7">
    <location>
        <begin position="108"/>
        <end position="173"/>
    </location>
</feature>
<organism evidence="9 10">
    <name type="scientific">Pycnoporus cinnabarinus</name>
    <name type="common">Cinnabar-red polypore</name>
    <name type="synonym">Trametes cinnabarina</name>
    <dbReference type="NCBI Taxonomy" id="5643"/>
    <lineage>
        <taxon>Eukaryota</taxon>
        <taxon>Fungi</taxon>
        <taxon>Dikarya</taxon>
        <taxon>Basidiomycota</taxon>
        <taxon>Agaricomycotina</taxon>
        <taxon>Agaricomycetes</taxon>
        <taxon>Polyporales</taxon>
        <taxon>Polyporaceae</taxon>
        <taxon>Trametes</taxon>
    </lineage>
</organism>
<name>A0A060SYJ5_PYCCI</name>
<feature type="compositionally biased region" description="Gly residues" evidence="7">
    <location>
        <begin position="873"/>
        <end position="883"/>
    </location>
</feature>
<keyword evidence="4" id="KW-0238">DNA-binding</keyword>
<evidence type="ECO:0000313" key="10">
    <source>
        <dbReference type="Proteomes" id="UP000029665"/>
    </source>
</evidence>
<evidence type="ECO:0000256" key="1">
    <source>
        <dbReference type="ARBA" id="ARBA00022723"/>
    </source>
</evidence>
<dbReference type="CDD" id="cd12148">
    <property type="entry name" value="fungal_TF_MHR"/>
    <property type="match status" value="1"/>
</dbReference>
<dbReference type="PANTHER" id="PTHR31313">
    <property type="entry name" value="TY1 ENHANCER ACTIVATOR"/>
    <property type="match status" value="1"/>
</dbReference>
<feature type="region of interest" description="Disordered" evidence="7">
    <location>
        <begin position="775"/>
        <end position="799"/>
    </location>
</feature>
<evidence type="ECO:0000256" key="4">
    <source>
        <dbReference type="ARBA" id="ARBA00023125"/>
    </source>
</evidence>
<evidence type="ECO:0000256" key="7">
    <source>
        <dbReference type="SAM" id="MobiDB-lite"/>
    </source>
</evidence>
<dbReference type="GO" id="GO:0006351">
    <property type="term" value="P:DNA-templated transcription"/>
    <property type="evidence" value="ECO:0007669"/>
    <property type="project" value="InterPro"/>
</dbReference>
<feature type="region of interest" description="Disordered" evidence="7">
    <location>
        <begin position="344"/>
        <end position="366"/>
    </location>
</feature>
<evidence type="ECO:0000256" key="2">
    <source>
        <dbReference type="ARBA" id="ARBA00022833"/>
    </source>
</evidence>
<accession>A0A060SYJ5</accession>
<dbReference type="STRING" id="5643.A0A060SYJ5"/>
<evidence type="ECO:0000256" key="3">
    <source>
        <dbReference type="ARBA" id="ARBA00023015"/>
    </source>
</evidence>
<evidence type="ECO:0000313" key="9">
    <source>
        <dbReference type="EMBL" id="CDO77633.1"/>
    </source>
</evidence>
<dbReference type="InterPro" id="IPR007219">
    <property type="entry name" value="XnlR_reg_dom"/>
</dbReference>
<evidence type="ECO:0000256" key="6">
    <source>
        <dbReference type="ARBA" id="ARBA00023242"/>
    </source>
</evidence>
<dbReference type="PANTHER" id="PTHR31313:SF78">
    <property type="entry name" value="TRANSCRIPTION FACTOR DOMAIN-CONTAINING PROTEIN"/>
    <property type="match status" value="1"/>
</dbReference>
<dbReference type="InterPro" id="IPR051615">
    <property type="entry name" value="Transcr_Regulatory_Elem"/>
</dbReference>
<feature type="region of interest" description="Disordered" evidence="7">
    <location>
        <begin position="864"/>
        <end position="890"/>
    </location>
</feature>
<evidence type="ECO:0000259" key="8">
    <source>
        <dbReference type="SMART" id="SM00906"/>
    </source>
</evidence>
<protein>
    <recommendedName>
        <fullName evidence="8">Xylanolytic transcriptional activator regulatory domain-containing protein</fullName>
    </recommendedName>
</protein>
<evidence type="ECO:0000256" key="5">
    <source>
        <dbReference type="ARBA" id="ARBA00023163"/>
    </source>
</evidence>
<feature type="domain" description="Xylanolytic transcriptional activator regulatory" evidence="8">
    <location>
        <begin position="410"/>
        <end position="489"/>
    </location>
</feature>